<accession>A0A327SEF3</accession>
<evidence type="ECO:0000313" key="2">
    <source>
        <dbReference type="Proteomes" id="UP000249754"/>
    </source>
</evidence>
<dbReference type="AlphaFoldDB" id="A0A327SEF3"/>
<gene>
    <name evidence="1" type="ORF">LY11_03976</name>
</gene>
<proteinExistence type="predicted"/>
<dbReference type="EMBL" id="QLLR01000025">
    <property type="protein sequence ID" value="RAJ26043.1"/>
    <property type="molecule type" value="Genomic_DNA"/>
</dbReference>
<dbReference type="RefSeq" id="WP_111635354.1">
    <property type="nucleotide sequence ID" value="NZ_QLLR01000025.1"/>
</dbReference>
<organism evidence="1 2">
    <name type="scientific">Pedobacter cryoconitis</name>
    <dbReference type="NCBI Taxonomy" id="188932"/>
    <lineage>
        <taxon>Bacteria</taxon>
        <taxon>Pseudomonadati</taxon>
        <taxon>Bacteroidota</taxon>
        <taxon>Sphingobacteriia</taxon>
        <taxon>Sphingobacteriales</taxon>
        <taxon>Sphingobacteriaceae</taxon>
        <taxon>Pedobacter</taxon>
    </lineage>
</organism>
<sequence>MEKVQFTDQSCLRLQLIPPDFSRDYGVLHTYTTGEIGNTVKYNLKITYVKTIINECRIFRIERTSPVYVNDIEPDLIADQLAYECGKVFYPLMLEIDFDGEFIGVHNYSEIITRWSAQRVEIQDYFTGEFAEKYLKLMDDAVSTEEQVSEIFRNELFYRVFFAAIYKSYTNEFKVEETCLFPIAGSAAPVKFHIVQEVSPELNEAGKIQIIHHGHITDERSSRDLLEEQDFSLSHFQYPEDLPAKGSYTGLYRLDAETRSIFSAVAEWIVETEPVQKNQVKVFELMKEKEPEEVKTEKSFDEGMFFIDGNHKKTEKKFSGIFNLFLGK</sequence>
<reference evidence="1 2" key="1">
    <citation type="submission" date="2018-06" db="EMBL/GenBank/DDBJ databases">
        <title>Genomic Encyclopedia of Archaeal and Bacterial Type Strains, Phase II (KMG-II): from individual species to whole genera.</title>
        <authorList>
            <person name="Goeker M."/>
        </authorList>
    </citation>
    <scope>NUCLEOTIDE SEQUENCE [LARGE SCALE GENOMIC DNA]</scope>
    <source>
        <strain evidence="1 2">DSM 14825</strain>
    </source>
</reference>
<comment type="caution">
    <text evidence="1">The sequence shown here is derived from an EMBL/GenBank/DDBJ whole genome shotgun (WGS) entry which is preliminary data.</text>
</comment>
<evidence type="ECO:0000313" key="1">
    <source>
        <dbReference type="EMBL" id="RAJ26043.1"/>
    </source>
</evidence>
<dbReference type="OrthoDB" id="1014182at2"/>
<dbReference type="Proteomes" id="UP000249754">
    <property type="component" value="Unassembled WGS sequence"/>
</dbReference>
<protein>
    <submittedName>
        <fullName evidence="1">Uncharacterized protein</fullName>
    </submittedName>
</protein>
<name>A0A327SEF3_9SPHI</name>